<sequence>MDEIYSKAIQVNVHLGEGDEKTDEACKAVQRLAAACMAVLEAERTGVGKETTRRDYDEVADEVLESSPEFPFSKLYPLFRLPWFWRVWVFQEVVLARRVVYYCGEHTFDFMDLQYAADFTLVPYSKLDIIALRWRTYIRGHRWAMYHLWQQEQGTDTNVDYSELLMTTADLNATRPEDQIYGMYGCAKRLRLDWPAPDYKKTVAQIYTEATVASFRKDKDLKIMTMAIGPAVGKSGFPSWVPDFSGSTSTPSLLKPPELATGFATDKQCSGASQCMWNFILDGRHLEVKGRRFDYVAAVSEPWRAVPPLTNTENMSTIEVAYQNVERFISCIDSSFEVALQRNKNRDSSTNLADELVAILDLAGLFESAYSDFQSLDRVAENISLITHTRKSDGDLITYQIDREDDNFEAIDEFSSTMHLFQWTLVFHTANKFCMGISNYNVKVGDLLVVFHGMKVPCLIRPCAGGFNFIGHAFVEGVLNGEFWEGGSDEDNEWFTLI</sequence>
<reference evidence="3" key="1">
    <citation type="journal article" date="2019" name="bioRxiv">
        <title>Genomics, evolutionary history and diagnostics of the Alternaria alternata species group including apple and Asian pear pathotypes.</title>
        <authorList>
            <person name="Armitage A.D."/>
            <person name="Cockerton H.M."/>
            <person name="Sreenivasaprasad S."/>
            <person name="Woodhall J.W."/>
            <person name="Lane C.R."/>
            <person name="Harrison R.J."/>
            <person name="Clarkson J.P."/>
        </authorList>
    </citation>
    <scope>NUCLEOTIDE SEQUENCE [LARGE SCALE GENOMIC DNA]</scope>
    <source>
        <strain evidence="3">RGR 97.0016</strain>
    </source>
</reference>
<dbReference type="Pfam" id="PF26639">
    <property type="entry name" value="Het-6_barrel"/>
    <property type="match status" value="1"/>
</dbReference>
<gene>
    <name evidence="2" type="ORF">AA0113_g8796</name>
</gene>
<dbReference type="AlphaFoldDB" id="A0A4Q4RFN3"/>
<dbReference type="PANTHER" id="PTHR24148:SF64">
    <property type="entry name" value="HETEROKARYON INCOMPATIBILITY DOMAIN-CONTAINING PROTEIN"/>
    <property type="match status" value="1"/>
</dbReference>
<dbReference type="Proteomes" id="UP000293823">
    <property type="component" value="Unassembled WGS sequence"/>
</dbReference>
<dbReference type="EMBL" id="PEJP01000037">
    <property type="protein sequence ID" value="RYO55502.1"/>
    <property type="molecule type" value="Genomic_DNA"/>
</dbReference>
<name>A0A4Q4RFN3_9PLEO</name>
<dbReference type="InterPro" id="IPR052895">
    <property type="entry name" value="HetReg/Transcr_Mod"/>
</dbReference>
<feature type="domain" description="Heterokaryon incompatibility" evidence="1">
    <location>
        <begin position="1"/>
        <end position="92"/>
    </location>
</feature>
<organism evidence="2 3">
    <name type="scientific">Alternaria arborescens</name>
    <dbReference type="NCBI Taxonomy" id="156630"/>
    <lineage>
        <taxon>Eukaryota</taxon>
        <taxon>Fungi</taxon>
        <taxon>Dikarya</taxon>
        <taxon>Ascomycota</taxon>
        <taxon>Pezizomycotina</taxon>
        <taxon>Dothideomycetes</taxon>
        <taxon>Pleosporomycetidae</taxon>
        <taxon>Pleosporales</taxon>
        <taxon>Pleosporineae</taxon>
        <taxon>Pleosporaceae</taxon>
        <taxon>Alternaria</taxon>
        <taxon>Alternaria sect. Alternaria</taxon>
    </lineage>
</organism>
<evidence type="ECO:0000313" key="3">
    <source>
        <dbReference type="Proteomes" id="UP000293823"/>
    </source>
</evidence>
<protein>
    <recommendedName>
        <fullName evidence="1">Heterokaryon incompatibility domain-containing protein</fullName>
    </recommendedName>
</protein>
<dbReference type="Pfam" id="PF06985">
    <property type="entry name" value="HET"/>
    <property type="match status" value="1"/>
</dbReference>
<dbReference type="InterPro" id="IPR010730">
    <property type="entry name" value="HET"/>
</dbReference>
<comment type="caution">
    <text evidence="2">The sequence shown here is derived from an EMBL/GenBank/DDBJ whole genome shotgun (WGS) entry which is preliminary data.</text>
</comment>
<evidence type="ECO:0000313" key="2">
    <source>
        <dbReference type="EMBL" id="RYO55502.1"/>
    </source>
</evidence>
<proteinExistence type="predicted"/>
<dbReference type="PANTHER" id="PTHR24148">
    <property type="entry name" value="ANKYRIN REPEAT DOMAIN-CONTAINING PROTEIN 39 HOMOLOG-RELATED"/>
    <property type="match status" value="1"/>
</dbReference>
<evidence type="ECO:0000259" key="1">
    <source>
        <dbReference type="Pfam" id="PF06985"/>
    </source>
</evidence>
<dbReference type="OrthoDB" id="194358at2759"/>
<accession>A0A4Q4RFN3</accession>
<keyword evidence="3" id="KW-1185">Reference proteome</keyword>